<evidence type="ECO:0000313" key="2">
    <source>
        <dbReference type="Proteomes" id="UP000824120"/>
    </source>
</evidence>
<accession>A0A9J6AS48</accession>
<name>A0A9J6AS48_SOLCO</name>
<keyword evidence="2" id="KW-1185">Reference proteome</keyword>
<comment type="caution">
    <text evidence="1">The sequence shown here is derived from an EMBL/GenBank/DDBJ whole genome shotgun (WGS) entry which is preliminary data.</text>
</comment>
<dbReference type="EMBL" id="JACXVP010000002">
    <property type="protein sequence ID" value="KAG5627366.1"/>
    <property type="molecule type" value="Genomic_DNA"/>
</dbReference>
<evidence type="ECO:0008006" key="3">
    <source>
        <dbReference type="Google" id="ProtNLM"/>
    </source>
</evidence>
<protein>
    <recommendedName>
        <fullName evidence="3">Beta-glucosidase</fullName>
    </recommendedName>
</protein>
<proteinExistence type="predicted"/>
<sequence length="125" mass="14464">YEGTSNGDGKGPSIWDSFTHKHPVAPLHQVWGKRKLGLFLCSSVSLKISVLEVYLRRCYLEEWTQEVLIVFCTVSSLGDKEGVMQELEKGVEPNLVDYDKRTTFHLTQSKFQFLVRLYIFYLKSK</sequence>
<evidence type="ECO:0000313" key="1">
    <source>
        <dbReference type="EMBL" id="KAG5627366.1"/>
    </source>
</evidence>
<feature type="non-terminal residue" evidence="1">
    <location>
        <position position="1"/>
    </location>
</feature>
<dbReference type="Proteomes" id="UP000824120">
    <property type="component" value="Chromosome 2"/>
</dbReference>
<organism evidence="1 2">
    <name type="scientific">Solanum commersonii</name>
    <name type="common">Commerson's wild potato</name>
    <name type="synonym">Commerson's nightshade</name>
    <dbReference type="NCBI Taxonomy" id="4109"/>
    <lineage>
        <taxon>Eukaryota</taxon>
        <taxon>Viridiplantae</taxon>
        <taxon>Streptophyta</taxon>
        <taxon>Embryophyta</taxon>
        <taxon>Tracheophyta</taxon>
        <taxon>Spermatophyta</taxon>
        <taxon>Magnoliopsida</taxon>
        <taxon>eudicotyledons</taxon>
        <taxon>Gunneridae</taxon>
        <taxon>Pentapetalae</taxon>
        <taxon>asterids</taxon>
        <taxon>lamiids</taxon>
        <taxon>Solanales</taxon>
        <taxon>Solanaceae</taxon>
        <taxon>Solanoideae</taxon>
        <taxon>Solaneae</taxon>
        <taxon>Solanum</taxon>
    </lineage>
</organism>
<reference evidence="1 2" key="1">
    <citation type="submission" date="2020-09" db="EMBL/GenBank/DDBJ databases">
        <title>De no assembly of potato wild relative species, Solanum commersonii.</title>
        <authorList>
            <person name="Cho K."/>
        </authorList>
    </citation>
    <scope>NUCLEOTIDE SEQUENCE [LARGE SCALE GENOMIC DNA]</scope>
    <source>
        <strain evidence="1">LZ3.2</strain>
        <tissue evidence="1">Leaf</tissue>
    </source>
</reference>
<dbReference type="AlphaFoldDB" id="A0A9J6AS48"/>
<gene>
    <name evidence="1" type="ORF">H5410_012584</name>
</gene>
<dbReference type="OrthoDB" id="1252868at2759"/>